<name>A0AAN9M7B6_CANGL</name>
<keyword evidence="4" id="KW-1185">Reference proteome</keyword>
<sequence length="292" mass="32663">MAMVTEEAKPGAKDVMAESPKKKASIPIEREFIVSVASKLASQSLHYSDPHVWGVLTAISNIARKRTQGINMLLTGNEHCIGRLVENGHFQIESNSVSANHCRIYRMKVTSENMERDATSILLKDTSTNGTYLNWEKLKKNNPAAKIHHGDIISFAAPPHHELAFAFVYREVLVSTPTPDNVVSKRKAEELISENKRLKGLGIGAPEGPISLDDFRSLQRSNTQELRKQLENQIALNNTLHCENRAAAELHESELKSTKELAAKCYLDQLKELQLMVDLKQKELSEVNRAFA</sequence>
<dbReference type="Gene3D" id="2.60.200.20">
    <property type="match status" value="1"/>
</dbReference>
<dbReference type="PANTHER" id="PTHR47458">
    <property type="entry name" value="SMAD/FHA DOMAIN-CONTAINING PROTEIN"/>
    <property type="match status" value="1"/>
</dbReference>
<dbReference type="Proteomes" id="UP001367508">
    <property type="component" value="Unassembled WGS sequence"/>
</dbReference>
<proteinExistence type="predicted"/>
<protein>
    <recommendedName>
        <fullName evidence="2">FHA domain-containing protein</fullName>
    </recommendedName>
</protein>
<reference evidence="3 4" key="1">
    <citation type="submission" date="2024-01" db="EMBL/GenBank/DDBJ databases">
        <title>The genomes of 5 underutilized Papilionoideae crops provide insights into root nodulation and disease resistanc.</title>
        <authorList>
            <person name="Jiang F."/>
        </authorList>
    </citation>
    <scope>NUCLEOTIDE SEQUENCE [LARGE SCALE GENOMIC DNA]</scope>
    <source>
        <strain evidence="3">LVBAO_FW01</strain>
        <tissue evidence="3">Leaves</tissue>
    </source>
</reference>
<dbReference type="SUPFAM" id="SSF49879">
    <property type="entry name" value="SMAD/FHA domain"/>
    <property type="match status" value="1"/>
</dbReference>
<evidence type="ECO:0000313" key="4">
    <source>
        <dbReference type="Proteomes" id="UP001367508"/>
    </source>
</evidence>
<dbReference type="InterPro" id="IPR008984">
    <property type="entry name" value="SMAD_FHA_dom_sf"/>
</dbReference>
<dbReference type="AlphaFoldDB" id="A0AAN9M7B6"/>
<evidence type="ECO:0000259" key="2">
    <source>
        <dbReference type="PROSITE" id="PS50006"/>
    </source>
</evidence>
<evidence type="ECO:0000313" key="3">
    <source>
        <dbReference type="EMBL" id="KAK7349615.1"/>
    </source>
</evidence>
<evidence type="ECO:0000256" key="1">
    <source>
        <dbReference type="SAM" id="MobiDB-lite"/>
    </source>
</evidence>
<comment type="caution">
    <text evidence="3">The sequence shown here is derived from an EMBL/GenBank/DDBJ whole genome shotgun (WGS) entry which is preliminary data.</text>
</comment>
<dbReference type="PANTHER" id="PTHR47458:SF1">
    <property type="entry name" value="SMAD_FHA DOMAIN-CONTAINING PROTEIN"/>
    <property type="match status" value="1"/>
</dbReference>
<dbReference type="EMBL" id="JAYMYQ010000002">
    <property type="protein sequence ID" value="KAK7349615.1"/>
    <property type="molecule type" value="Genomic_DNA"/>
</dbReference>
<dbReference type="SMART" id="SM00240">
    <property type="entry name" value="FHA"/>
    <property type="match status" value="1"/>
</dbReference>
<feature type="region of interest" description="Disordered" evidence="1">
    <location>
        <begin position="1"/>
        <end position="20"/>
    </location>
</feature>
<accession>A0AAN9M7B6</accession>
<dbReference type="Pfam" id="PF00498">
    <property type="entry name" value="FHA"/>
    <property type="match status" value="1"/>
</dbReference>
<organism evidence="3 4">
    <name type="scientific">Canavalia gladiata</name>
    <name type="common">Sword bean</name>
    <name type="synonym">Dolichos gladiatus</name>
    <dbReference type="NCBI Taxonomy" id="3824"/>
    <lineage>
        <taxon>Eukaryota</taxon>
        <taxon>Viridiplantae</taxon>
        <taxon>Streptophyta</taxon>
        <taxon>Embryophyta</taxon>
        <taxon>Tracheophyta</taxon>
        <taxon>Spermatophyta</taxon>
        <taxon>Magnoliopsida</taxon>
        <taxon>eudicotyledons</taxon>
        <taxon>Gunneridae</taxon>
        <taxon>Pentapetalae</taxon>
        <taxon>rosids</taxon>
        <taxon>fabids</taxon>
        <taxon>Fabales</taxon>
        <taxon>Fabaceae</taxon>
        <taxon>Papilionoideae</taxon>
        <taxon>50 kb inversion clade</taxon>
        <taxon>NPAAA clade</taxon>
        <taxon>indigoferoid/millettioid clade</taxon>
        <taxon>Phaseoleae</taxon>
        <taxon>Canavalia</taxon>
    </lineage>
</organism>
<dbReference type="PROSITE" id="PS50006">
    <property type="entry name" value="FHA_DOMAIN"/>
    <property type="match status" value="1"/>
</dbReference>
<gene>
    <name evidence="3" type="ORF">VNO77_07109</name>
</gene>
<feature type="domain" description="FHA" evidence="2">
    <location>
        <begin position="79"/>
        <end position="138"/>
    </location>
</feature>
<dbReference type="InterPro" id="IPR000253">
    <property type="entry name" value="FHA_dom"/>
</dbReference>